<dbReference type="Proteomes" id="UP001157502">
    <property type="component" value="Chromosome 20"/>
</dbReference>
<keyword evidence="2" id="KW-1185">Reference proteome</keyword>
<reference evidence="1" key="1">
    <citation type="submission" date="2021-05" db="EMBL/GenBank/DDBJ databases">
        <authorList>
            <person name="Pan Q."/>
            <person name="Jouanno E."/>
            <person name="Zahm M."/>
            <person name="Klopp C."/>
            <person name="Cabau C."/>
            <person name="Louis A."/>
            <person name="Berthelot C."/>
            <person name="Parey E."/>
            <person name="Roest Crollius H."/>
            <person name="Montfort J."/>
            <person name="Robinson-Rechavi M."/>
            <person name="Bouchez O."/>
            <person name="Lampietro C."/>
            <person name="Lopez Roques C."/>
            <person name="Donnadieu C."/>
            <person name="Postlethwait J."/>
            <person name="Bobe J."/>
            <person name="Dillon D."/>
            <person name="Chandos A."/>
            <person name="von Hippel F."/>
            <person name="Guiguen Y."/>
        </authorList>
    </citation>
    <scope>NUCLEOTIDE SEQUENCE</scope>
    <source>
        <strain evidence="1">YG-Jan2019</strain>
    </source>
</reference>
<comment type="caution">
    <text evidence="1">The sequence shown here is derived from an EMBL/GenBank/DDBJ whole genome shotgun (WGS) entry which is preliminary data.</text>
</comment>
<dbReference type="EMBL" id="CM055747">
    <property type="protein sequence ID" value="KAJ7996775.1"/>
    <property type="molecule type" value="Genomic_DNA"/>
</dbReference>
<evidence type="ECO:0000313" key="1">
    <source>
        <dbReference type="EMBL" id="KAJ7996775.1"/>
    </source>
</evidence>
<organism evidence="1 2">
    <name type="scientific">Dallia pectoralis</name>
    <name type="common">Alaska blackfish</name>
    <dbReference type="NCBI Taxonomy" id="75939"/>
    <lineage>
        <taxon>Eukaryota</taxon>
        <taxon>Metazoa</taxon>
        <taxon>Chordata</taxon>
        <taxon>Craniata</taxon>
        <taxon>Vertebrata</taxon>
        <taxon>Euteleostomi</taxon>
        <taxon>Actinopterygii</taxon>
        <taxon>Neopterygii</taxon>
        <taxon>Teleostei</taxon>
        <taxon>Protacanthopterygii</taxon>
        <taxon>Esociformes</taxon>
        <taxon>Umbridae</taxon>
        <taxon>Dallia</taxon>
    </lineage>
</organism>
<accession>A0ACC2FZP5</accession>
<sequence length="185" mass="22020">MIAQVVKSVEFNAKEIKDCQSKTQILEKEMKRFDTENVALKERVLEMERYKRRWNLKLRGMKEQENESTRERVLQIVLKIAPHWADKMCSVIDSVHRLGKREEAKHRQVIMQFTMRHYRDELWRLTKRSAVFKELNVSFAEHILPADREARAAVWPQIKQAREAGQKAYFRGPTGYINVKRIVVP</sequence>
<protein>
    <submittedName>
        <fullName evidence="1">Uncharacterized protein</fullName>
    </submittedName>
</protein>
<proteinExistence type="predicted"/>
<evidence type="ECO:0000313" key="2">
    <source>
        <dbReference type="Proteomes" id="UP001157502"/>
    </source>
</evidence>
<name>A0ACC2FZP5_DALPE</name>
<gene>
    <name evidence="1" type="ORF">DPEC_G00240520</name>
</gene>